<organism evidence="5 6">
    <name type="scientific">Pseudidiomarina taiwanensis</name>
    <dbReference type="NCBI Taxonomy" id="337250"/>
    <lineage>
        <taxon>Bacteria</taxon>
        <taxon>Pseudomonadati</taxon>
        <taxon>Pseudomonadota</taxon>
        <taxon>Gammaproteobacteria</taxon>
        <taxon>Alteromonadales</taxon>
        <taxon>Idiomarinaceae</taxon>
        <taxon>Pseudidiomarina</taxon>
    </lineage>
</organism>
<keyword evidence="1 3" id="KW-0732">Signal</keyword>
<dbReference type="SUPFAM" id="SSF81296">
    <property type="entry name" value="E set domains"/>
    <property type="match status" value="1"/>
</dbReference>
<evidence type="ECO:0000256" key="3">
    <source>
        <dbReference type="SAM" id="SignalP"/>
    </source>
</evidence>
<evidence type="ECO:0000259" key="4">
    <source>
        <dbReference type="Pfam" id="PF04234"/>
    </source>
</evidence>
<reference evidence="5 6" key="1">
    <citation type="journal article" date="2011" name="Front. Microbiol.">
        <title>Genomic signatures of strain selection and enhancement in Bacillus atrophaeus var. globigii, a historical biowarfare simulant.</title>
        <authorList>
            <person name="Gibbons H.S."/>
            <person name="Broomall S.M."/>
            <person name="McNew L.A."/>
            <person name="Daligault H."/>
            <person name="Chapman C."/>
            <person name="Bruce D."/>
            <person name="Karavis M."/>
            <person name="Krepps M."/>
            <person name="McGregor P.A."/>
            <person name="Hong C."/>
            <person name="Park K.H."/>
            <person name="Akmal A."/>
            <person name="Feldman A."/>
            <person name="Lin J.S."/>
            <person name="Chang W.E."/>
            <person name="Higgs B.W."/>
            <person name="Demirev P."/>
            <person name="Lindquist J."/>
            <person name="Liem A."/>
            <person name="Fochler E."/>
            <person name="Read T.D."/>
            <person name="Tapia R."/>
            <person name="Johnson S."/>
            <person name="Bishop-Lilly K.A."/>
            <person name="Detter C."/>
            <person name="Han C."/>
            <person name="Sozhamannan S."/>
            <person name="Rosenzweig C.N."/>
            <person name="Skowronski E.W."/>
        </authorList>
    </citation>
    <scope>NUCLEOTIDE SEQUENCE [LARGE SCALE GENOMIC DNA]</scope>
    <source>
        <strain evidence="5 6">PIT1</strain>
    </source>
</reference>
<keyword evidence="6" id="KW-1185">Reference proteome</keyword>
<dbReference type="OrthoDB" id="5568545at2"/>
<evidence type="ECO:0000313" key="6">
    <source>
        <dbReference type="Proteomes" id="UP000288279"/>
    </source>
</evidence>
<dbReference type="InterPro" id="IPR014755">
    <property type="entry name" value="Cu-Rt/internalin_Ig-like"/>
</dbReference>
<evidence type="ECO:0000313" key="5">
    <source>
        <dbReference type="EMBL" id="RUO79119.1"/>
    </source>
</evidence>
<feature type="chain" id="PRO_5019553122" evidence="3">
    <location>
        <begin position="22"/>
        <end position="131"/>
    </location>
</feature>
<gene>
    <name evidence="5" type="ORF">CWI83_00990</name>
</gene>
<dbReference type="InterPro" id="IPR007348">
    <property type="entry name" value="CopC_dom"/>
</dbReference>
<dbReference type="Gene3D" id="2.60.40.1220">
    <property type="match status" value="1"/>
</dbReference>
<dbReference type="EMBL" id="PIQG01000001">
    <property type="protein sequence ID" value="RUO79119.1"/>
    <property type="molecule type" value="Genomic_DNA"/>
</dbReference>
<evidence type="ECO:0000256" key="1">
    <source>
        <dbReference type="ARBA" id="ARBA00022729"/>
    </source>
</evidence>
<dbReference type="AlphaFoldDB" id="A0A432ZMK3"/>
<feature type="signal peptide" evidence="3">
    <location>
        <begin position="1"/>
        <end position="21"/>
    </location>
</feature>
<evidence type="ECO:0000256" key="2">
    <source>
        <dbReference type="ARBA" id="ARBA00023008"/>
    </source>
</evidence>
<dbReference type="GO" id="GO:0042597">
    <property type="term" value="C:periplasmic space"/>
    <property type="evidence" value="ECO:0007669"/>
    <property type="project" value="InterPro"/>
</dbReference>
<dbReference type="InterPro" id="IPR014756">
    <property type="entry name" value="Ig_E-set"/>
</dbReference>
<comment type="caution">
    <text evidence="5">The sequence shown here is derived from an EMBL/GenBank/DDBJ whole genome shotgun (WGS) entry which is preliminary data.</text>
</comment>
<feature type="domain" description="CopC" evidence="4">
    <location>
        <begin position="22"/>
        <end position="112"/>
    </location>
</feature>
<dbReference type="GO" id="GO:0005507">
    <property type="term" value="F:copper ion binding"/>
    <property type="evidence" value="ECO:0007669"/>
    <property type="project" value="InterPro"/>
</dbReference>
<name>A0A432ZMK3_9GAMM</name>
<dbReference type="Proteomes" id="UP000288279">
    <property type="component" value="Unassembled WGS sequence"/>
</dbReference>
<proteinExistence type="predicted"/>
<accession>A0A432ZMK3</accession>
<keyword evidence="2" id="KW-0186">Copper</keyword>
<dbReference type="RefSeq" id="WP_126824481.1">
    <property type="nucleotide sequence ID" value="NZ_PIQG01000001.1"/>
</dbReference>
<dbReference type="GO" id="GO:0046688">
    <property type="term" value="P:response to copper ion"/>
    <property type="evidence" value="ECO:0007669"/>
    <property type="project" value="InterPro"/>
</dbReference>
<sequence>MNKLISLLTLLCLAFAGPVLAHVKQSGSVPADNAMLMQAPDVLSISFSGPIRLTKVTLLHDSGSAIDFGFTPTAAAAQFSWPLPSLNIGSYQVSWVGLGEDGHKMKGDFSFMLHASADGGGKADSVHSHQH</sequence>
<dbReference type="Pfam" id="PF04234">
    <property type="entry name" value="CopC"/>
    <property type="match status" value="1"/>
</dbReference>
<protein>
    <submittedName>
        <fullName evidence="5">Copper resistance protein CopC</fullName>
    </submittedName>
</protein>